<feature type="transmembrane region" description="Helical" evidence="2">
    <location>
        <begin position="12"/>
        <end position="36"/>
    </location>
</feature>
<proteinExistence type="predicted"/>
<comment type="caution">
    <text evidence="3">The sequence shown here is derived from an EMBL/GenBank/DDBJ whole genome shotgun (WGS) entry which is preliminary data.</text>
</comment>
<evidence type="ECO:0000256" key="2">
    <source>
        <dbReference type="SAM" id="Phobius"/>
    </source>
</evidence>
<gene>
    <name evidence="3" type="ORF">F8568_042250</name>
</gene>
<accession>A0A6I4MKW2</accession>
<evidence type="ECO:0000313" key="4">
    <source>
        <dbReference type="Proteomes" id="UP000462055"/>
    </source>
</evidence>
<dbReference type="EMBL" id="WBMS02000058">
    <property type="protein sequence ID" value="MWA06858.1"/>
    <property type="molecule type" value="Genomic_DNA"/>
</dbReference>
<keyword evidence="2" id="KW-0812">Transmembrane</keyword>
<dbReference type="AlphaFoldDB" id="A0A6I4MKW2"/>
<protein>
    <recommendedName>
        <fullName evidence="5">DUF4115 domain-containing protein</fullName>
    </recommendedName>
</protein>
<reference evidence="3" key="1">
    <citation type="submission" date="2019-12" db="EMBL/GenBank/DDBJ databases">
        <title>Actinomadura physcomitrii sp. nov., a novel actinomycete isolated from moss [Physcomitrium sphaericum (Ludw) Fuernr].</title>
        <authorList>
            <person name="Zhuang X."/>
        </authorList>
    </citation>
    <scope>NUCLEOTIDE SEQUENCE [LARGE SCALE GENOMIC DNA]</scope>
    <source>
        <strain evidence="3">LD22</strain>
    </source>
</reference>
<evidence type="ECO:0000313" key="3">
    <source>
        <dbReference type="EMBL" id="MWA06858.1"/>
    </source>
</evidence>
<evidence type="ECO:0000256" key="1">
    <source>
        <dbReference type="SAM" id="MobiDB-lite"/>
    </source>
</evidence>
<keyword evidence="4" id="KW-1185">Reference proteome</keyword>
<name>A0A6I4MKW2_9ACTN</name>
<evidence type="ECO:0008006" key="5">
    <source>
        <dbReference type="Google" id="ProtNLM"/>
    </source>
</evidence>
<keyword evidence="2" id="KW-0472">Membrane</keyword>
<organism evidence="3 4">
    <name type="scientific">Actinomadura physcomitrii</name>
    <dbReference type="NCBI Taxonomy" id="2650748"/>
    <lineage>
        <taxon>Bacteria</taxon>
        <taxon>Bacillati</taxon>
        <taxon>Actinomycetota</taxon>
        <taxon>Actinomycetes</taxon>
        <taxon>Streptosporangiales</taxon>
        <taxon>Thermomonosporaceae</taxon>
        <taxon>Actinomadura</taxon>
    </lineage>
</organism>
<keyword evidence="2" id="KW-1133">Transmembrane helix</keyword>
<sequence>MGRHRSDPIGLARIVIAAIAVVFALALLVVGGIALVNAVSGSPDKEAPSAAPESPSGGRTSSTDASPTAKAPSSSVPLLIRVTGQPTTVIVRVPDTGRVLTQGVHDTGEVLQFKEDTLDVVASNGGSLQVSIYGKLQAAKPQGQRATWYVRPKG</sequence>
<feature type="compositionally biased region" description="Polar residues" evidence="1">
    <location>
        <begin position="57"/>
        <end position="76"/>
    </location>
</feature>
<feature type="region of interest" description="Disordered" evidence="1">
    <location>
        <begin position="41"/>
        <end position="77"/>
    </location>
</feature>
<dbReference type="Proteomes" id="UP000462055">
    <property type="component" value="Unassembled WGS sequence"/>
</dbReference>